<dbReference type="EMBL" id="CH473949">
    <property type="protein sequence ID" value="EDL79659.1"/>
    <property type="molecule type" value="Genomic_DNA"/>
</dbReference>
<gene>
    <name evidence="2" type="ORF">rCG_27366</name>
</gene>
<protein>
    <submittedName>
        <fullName evidence="2">RCG27366</fullName>
    </submittedName>
</protein>
<dbReference type="Proteomes" id="UP000234681">
    <property type="component" value="Chromosome 3"/>
</dbReference>
<feature type="chain" id="PRO_5039894640" evidence="1">
    <location>
        <begin position="20"/>
        <end position="70"/>
    </location>
</feature>
<keyword evidence="1" id="KW-0732">Signal</keyword>
<reference evidence="3" key="1">
    <citation type="submission" date="2005-09" db="EMBL/GenBank/DDBJ databases">
        <authorList>
            <person name="Mural R.J."/>
            <person name="Li P.W."/>
            <person name="Adams M.D."/>
            <person name="Amanatides P.G."/>
            <person name="Baden-Tillson H."/>
            <person name="Barnstead M."/>
            <person name="Chin S.H."/>
            <person name="Dew I."/>
            <person name="Evans C.A."/>
            <person name="Ferriera S."/>
            <person name="Flanigan M."/>
            <person name="Fosler C."/>
            <person name="Glodek A."/>
            <person name="Gu Z."/>
            <person name="Holt R.A."/>
            <person name="Jennings D."/>
            <person name="Kraft C.L."/>
            <person name="Lu F."/>
            <person name="Nguyen T."/>
            <person name="Nusskern D.R."/>
            <person name="Pfannkoch C.M."/>
            <person name="Sitter C."/>
            <person name="Sutton G.G."/>
            <person name="Venter J.C."/>
            <person name="Wang Z."/>
            <person name="Woodage T."/>
            <person name="Zheng X.H."/>
            <person name="Zhong F."/>
        </authorList>
    </citation>
    <scope>NUCLEOTIDE SEQUENCE [LARGE SCALE GENOMIC DNA]</scope>
    <source>
        <strain>BN</strain>
        <strain evidence="3">Sprague-Dawley</strain>
    </source>
</reference>
<name>A6HNQ8_RAT</name>
<dbReference type="AlphaFoldDB" id="A6HNQ8"/>
<evidence type="ECO:0000256" key="1">
    <source>
        <dbReference type="SAM" id="SignalP"/>
    </source>
</evidence>
<sequence length="70" mass="7690">MYLILLILIHTLEYSSVRCSCLGRLMGTRMAGESNPDSVGLSNQDSPSLYFSPTPVWCNPVLMGHQTGET</sequence>
<evidence type="ECO:0000313" key="2">
    <source>
        <dbReference type="EMBL" id="EDL79659.1"/>
    </source>
</evidence>
<organism evidence="2 3">
    <name type="scientific">Rattus norvegicus</name>
    <name type="common">Rat</name>
    <dbReference type="NCBI Taxonomy" id="10116"/>
    <lineage>
        <taxon>Eukaryota</taxon>
        <taxon>Metazoa</taxon>
        <taxon>Chordata</taxon>
        <taxon>Craniata</taxon>
        <taxon>Vertebrata</taxon>
        <taxon>Euteleostomi</taxon>
        <taxon>Mammalia</taxon>
        <taxon>Eutheria</taxon>
        <taxon>Euarchontoglires</taxon>
        <taxon>Glires</taxon>
        <taxon>Rodentia</taxon>
        <taxon>Myomorpha</taxon>
        <taxon>Muroidea</taxon>
        <taxon>Muridae</taxon>
        <taxon>Murinae</taxon>
        <taxon>Rattus</taxon>
    </lineage>
</organism>
<proteinExistence type="predicted"/>
<evidence type="ECO:0000313" key="3">
    <source>
        <dbReference type="Proteomes" id="UP000234681"/>
    </source>
</evidence>
<feature type="signal peptide" evidence="1">
    <location>
        <begin position="1"/>
        <end position="19"/>
    </location>
</feature>
<accession>A6HNQ8</accession>